<keyword evidence="4" id="KW-1185">Reference proteome</keyword>
<dbReference type="GO" id="GO:0005886">
    <property type="term" value="C:plasma membrane"/>
    <property type="evidence" value="ECO:0007669"/>
    <property type="project" value="TreeGrafter"/>
</dbReference>
<evidence type="ECO:0000256" key="1">
    <source>
        <dbReference type="SAM" id="MobiDB-lite"/>
    </source>
</evidence>
<feature type="compositionally biased region" description="Basic and acidic residues" evidence="1">
    <location>
        <begin position="120"/>
        <end position="132"/>
    </location>
</feature>
<accession>A0A7R9BTM8</accession>
<dbReference type="GO" id="GO:0046513">
    <property type="term" value="P:ceramide biosynthetic process"/>
    <property type="evidence" value="ECO:0007669"/>
    <property type="project" value="TreeGrafter"/>
</dbReference>
<evidence type="ECO:0000256" key="2">
    <source>
        <dbReference type="SAM" id="Phobius"/>
    </source>
</evidence>
<sequence>MDQNNIVERLVLDEVPRVWEMASGINVIKETSRRRHLIRGLSGEDSIRTNDDDEGVTRSKASRYRHHLSCSGTNSDVFEPQKNGCVSPRYEKINDLMISMRELREAEKICRSRLQHEKLRRDRSVRSSEKRGSVFSVTRGTSPDSRGPLASDEAMAVNWASTLFASCYFVLAILVTSVAVVVTELRVPDPKKYPPLPDIILENLRFIPWGLKAAEFAIMTLFLLFGFIFYIHKHRDIILRRFFVIAGTGYFYRSLTMVVTSLSVPSPHLKSCYKLPSFPLRILEINVEFMPRVASRSSNVIPPFSSTAAFTAAKVAANVAAVKAAVDENGGITLDNLEATLGMNATFFSRILRGNLGYNKKGRLIF</sequence>
<protein>
    <submittedName>
        <fullName evidence="3">Uncharacterized protein</fullName>
    </submittedName>
</protein>
<dbReference type="GO" id="GO:0033188">
    <property type="term" value="F:sphingomyelin synthase activity"/>
    <property type="evidence" value="ECO:0007669"/>
    <property type="project" value="TreeGrafter"/>
</dbReference>
<dbReference type="OrthoDB" id="422827at2759"/>
<dbReference type="GO" id="GO:0047493">
    <property type="term" value="F:ceramide cholinephosphotransferase activity"/>
    <property type="evidence" value="ECO:0007669"/>
    <property type="project" value="TreeGrafter"/>
</dbReference>
<dbReference type="GO" id="GO:0005789">
    <property type="term" value="C:endoplasmic reticulum membrane"/>
    <property type="evidence" value="ECO:0007669"/>
    <property type="project" value="TreeGrafter"/>
</dbReference>
<keyword evidence="2" id="KW-0812">Transmembrane</keyword>
<keyword evidence="2" id="KW-0472">Membrane</keyword>
<dbReference type="Proteomes" id="UP000678499">
    <property type="component" value="Unassembled WGS sequence"/>
</dbReference>
<evidence type="ECO:0000313" key="3">
    <source>
        <dbReference type="EMBL" id="CAD7281381.1"/>
    </source>
</evidence>
<dbReference type="EMBL" id="OA884872">
    <property type="protein sequence ID" value="CAD7281381.1"/>
    <property type="molecule type" value="Genomic_DNA"/>
</dbReference>
<feature type="transmembrane region" description="Helical" evidence="2">
    <location>
        <begin position="206"/>
        <end position="230"/>
    </location>
</feature>
<name>A0A7R9BTM8_9CRUS</name>
<gene>
    <name evidence="3" type="ORF">NMOB1V02_LOCUS9028</name>
</gene>
<keyword evidence="2" id="KW-1133">Transmembrane helix</keyword>
<dbReference type="PANTHER" id="PTHR21290">
    <property type="entry name" value="SPHINGOMYELIN SYNTHETASE"/>
    <property type="match status" value="1"/>
</dbReference>
<dbReference type="GO" id="GO:0000139">
    <property type="term" value="C:Golgi membrane"/>
    <property type="evidence" value="ECO:0007669"/>
    <property type="project" value="TreeGrafter"/>
</dbReference>
<dbReference type="InterPro" id="IPR045221">
    <property type="entry name" value="Sphingomyelin_synth-like"/>
</dbReference>
<feature type="region of interest" description="Disordered" evidence="1">
    <location>
        <begin position="120"/>
        <end position="149"/>
    </location>
</feature>
<dbReference type="AlphaFoldDB" id="A0A7R9BTM8"/>
<organism evidence="3">
    <name type="scientific">Notodromas monacha</name>
    <dbReference type="NCBI Taxonomy" id="399045"/>
    <lineage>
        <taxon>Eukaryota</taxon>
        <taxon>Metazoa</taxon>
        <taxon>Ecdysozoa</taxon>
        <taxon>Arthropoda</taxon>
        <taxon>Crustacea</taxon>
        <taxon>Oligostraca</taxon>
        <taxon>Ostracoda</taxon>
        <taxon>Podocopa</taxon>
        <taxon>Podocopida</taxon>
        <taxon>Cypridocopina</taxon>
        <taxon>Cypridoidea</taxon>
        <taxon>Cyprididae</taxon>
        <taxon>Notodromas</taxon>
    </lineage>
</organism>
<feature type="compositionally biased region" description="Polar residues" evidence="1">
    <location>
        <begin position="135"/>
        <end position="144"/>
    </location>
</feature>
<evidence type="ECO:0000313" key="4">
    <source>
        <dbReference type="Proteomes" id="UP000678499"/>
    </source>
</evidence>
<proteinExistence type="predicted"/>
<reference evidence="3" key="1">
    <citation type="submission" date="2020-11" db="EMBL/GenBank/DDBJ databases">
        <authorList>
            <person name="Tran Van P."/>
        </authorList>
    </citation>
    <scope>NUCLEOTIDE SEQUENCE</scope>
</reference>
<feature type="transmembrane region" description="Helical" evidence="2">
    <location>
        <begin position="163"/>
        <end position="186"/>
    </location>
</feature>
<feature type="transmembrane region" description="Helical" evidence="2">
    <location>
        <begin position="242"/>
        <end position="264"/>
    </location>
</feature>
<dbReference type="EMBL" id="CAJPEX010002835">
    <property type="protein sequence ID" value="CAG0921533.1"/>
    <property type="molecule type" value="Genomic_DNA"/>
</dbReference>
<dbReference type="PANTHER" id="PTHR21290:SF25">
    <property type="entry name" value="SPHINGOMYELIN SYNTHASE-RELATED PROTEIN 1"/>
    <property type="match status" value="1"/>
</dbReference>